<dbReference type="InterPro" id="IPR001347">
    <property type="entry name" value="SIS_dom"/>
</dbReference>
<evidence type="ECO:0000256" key="1">
    <source>
        <dbReference type="ARBA" id="ARBA00001031"/>
    </source>
</evidence>
<dbReference type="GO" id="GO:0097367">
    <property type="term" value="F:carbohydrate derivative binding"/>
    <property type="evidence" value="ECO:0007669"/>
    <property type="project" value="InterPro"/>
</dbReference>
<dbReference type="Pfam" id="PF01380">
    <property type="entry name" value="SIS"/>
    <property type="match status" value="1"/>
</dbReference>
<evidence type="ECO:0000256" key="3">
    <source>
        <dbReference type="ARBA" id="ARBA00016090"/>
    </source>
</evidence>
<organism evidence="5">
    <name type="scientific">uncultured Anaerotruncus sp</name>
    <dbReference type="NCBI Taxonomy" id="905011"/>
    <lineage>
        <taxon>Bacteria</taxon>
        <taxon>Bacillati</taxon>
        <taxon>Bacillota</taxon>
        <taxon>Clostridia</taxon>
        <taxon>Eubacteriales</taxon>
        <taxon>Oscillospiraceae</taxon>
        <taxon>Anaerotruncus</taxon>
        <taxon>environmental samples</taxon>
    </lineage>
</organism>
<sequence length="381" mass="41210">MERANLDCAMARQARYTAEFGKKILAGMTLQKFIDCISMEELLSIKRVYITGCGDSYLAGVAAKKAFETLSGVECVPTKCSELARHMDAKAFGTDPKPLVIGISISGTVSRVAEALTRAAKHGANTLAITDHPESIVGQAAAHTLALDMPQLEPCAGVCSYVASTLALMCLANRIGIVRGLHTLEYTSTFEKHITDYCDAVAAKMEEIEEASYQAALALKDKKAFDFVADGLSAATSHFGAAKLVELIGACNSIDDCEDWCHINYFINEPEKIGTFVIIDKDSQSMSRTLEVIGTMVNIGRDPFVVTDADPAIFPAGAHVLSLPEADVDWVKPMLQHVHFNFIAGFLSELTGIPAFRAFEGSVWKTEEGSSHIKDSQIVIY</sequence>
<reference evidence="5" key="1">
    <citation type="submission" date="2015-09" db="EMBL/GenBank/DDBJ databases">
        <authorList>
            <consortium name="Pathogen Informatics"/>
        </authorList>
    </citation>
    <scope>NUCLEOTIDE SEQUENCE</scope>
    <source>
        <strain evidence="5">2789STDY5834896</strain>
    </source>
</reference>
<dbReference type="Gene3D" id="3.40.50.10490">
    <property type="entry name" value="Glucose-6-phosphate isomerase like protein, domain 1"/>
    <property type="match status" value="2"/>
</dbReference>
<evidence type="ECO:0000313" key="5">
    <source>
        <dbReference type="EMBL" id="SCJ86508.1"/>
    </source>
</evidence>
<dbReference type="GO" id="GO:0006487">
    <property type="term" value="P:protein N-linked glycosylation"/>
    <property type="evidence" value="ECO:0007669"/>
    <property type="project" value="TreeGrafter"/>
</dbReference>
<evidence type="ECO:0000256" key="2">
    <source>
        <dbReference type="ARBA" id="ARBA00012916"/>
    </source>
</evidence>
<protein>
    <recommendedName>
        <fullName evidence="3">Glutamine--fructose-6-phosphate aminotransferase [isomerizing]</fullName>
        <ecNumber evidence="2">2.6.1.16</ecNumber>
    </recommendedName>
</protein>
<gene>
    <name evidence="5" type="ORF">SAMEA3545359_02363</name>
</gene>
<dbReference type="GO" id="GO:0006047">
    <property type="term" value="P:UDP-N-acetylglucosamine metabolic process"/>
    <property type="evidence" value="ECO:0007669"/>
    <property type="project" value="TreeGrafter"/>
</dbReference>
<dbReference type="PANTHER" id="PTHR10937">
    <property type="entry name" value="GLUCOSAMINE--FRUCTOSE-6-PHOSPHATE AMINOTRANSFERASE, ISOMERIZING"/>
    <property type="match status" value="1"/>
</dbReference>
<dbReference type="PROSITE" id="PS51464">
    <property type="entry name" value="SIS"/>
    <property type="match status" value="1"/>
</dbReference>
<feature type="domain" description="SIS" evidence="4">
    <location>
        <begin position="38"/>
        <end position="181"/>
    </location>
</feature>
<dbReference type="EC" id="2.6.1.16" evidence="2"/>
<dbReference type="SUPFAM" id="SSF53697">
    <property type="entry name" value="SIS domain"/>
    <property type="match status" value="1"/>
</dbReference>
<keyword evidence="5" id="KW-0032">Aminotransferase</keyword>
<keyword evidence="5" id="KW-0808">Transferase</keyword>
<comment type="catalytic activity">
    <reaction evidence="1">
        <text>D-fructose 6-phosphate + L-glutamine = D-glucosamine 6-phosphate + L-glutamate</text>
        <dbReference type="Rhea" id="RHEA:13237"/>
        <dbReference type="ChEBI" id="CHEBI:29985"/>
        <dbReference type="ChEBI" id="CHEBI:58359"/>
        <dbReference type="ChEBI" id="CHEBI:58725"/>
        <dbReference type="ChEBI" id="CHEBI:61527"/>
        <dbReference type="EC" id="2.6.1.16"/>
    </reaction>
</comment>
<dbReference type="AlphaFoldDB" id="A0A1C6JX03"/>
<dbReference type="EMBL" id="FMHG01000002">
    <property type="protein sequence ID" value="SCJ86508.1"/>
    <property type="molecule type" value="Genomic_DNA"/>
</dbReference>
<dbReference type="PANTHER" id="PTHR10937:SF0">
    <property type="entry name" value="GLUTAMINE--FRUCTOSE-6-PHOSPHATE TRANSAMINASE (ISOMERIZING)"/>
    <property type="match status" value="1"/>
</dbReference>
<dbReference type="GO" id="GO:0006002">
    <property type="term" value="P:fructose 6-phosphate metabolic process"/>
    <property type="evidence" value="ECO:0007669"/>
    <property type="project" value="TreeGrafter"/>
</dbReference>
<dbReference type="InterPro" id="IPR046348">
    <property type="entry name" value="SIS_dom_sf"/>
</dbReference>
<accession>A0A1C6JX03</accession>
<evidence type="ECO:0000259" key="4">
    <source>
        <dbReference type="PROSITE" id="PS51464"/>
    </source>
</evidence>
<dbReference type="GO" id="GO:0004360">
    <property type="term" value="F:glutamine-fructose-6-phosphate transaminase (isomerizing) activity"/>
    <property type="evidence" value="ECO:0007669"/>
    <property type="project" value="UniProtKB-EC"/>
</dbReference>
<name>A0A1C6JX03_9FIRM</name>
<proteinExistence type="predicted"/>